<dbReference type="Proteomes" id="UP000612282">
    <property type="component" value="Unassembled WGS sequence"/>
</dbReference>
<dbReference type="PROSITE" id="PS50977">
    <property type="entry name" value="HTH_TETR_2"/>
    <property type="match status" value="1"/>
</dbReference>
<evidence type="ECO:0000256" key="1">
    <source>
        <dbReference type="ARBA" id="ARBA00023015"/>
    </source>
</evidence>
<dbReference type="InterPro" id="IPR036271">
    <property type="entry name" value="Tet_transcr_reg_TetR-rel_C_sf"/>
</dbReference>
<protein>
    <submittedName>
        <fullName evidence="6">TetR family transcriptional regulator</fullName>
    </submittedName>
</protein>
<evidence type="ECO:0000259" key="5">
    <source>
        <dbReference type="PROSITE" id="PS50977"/>
    </source>
</evidence>
<dbReference type="InterPro" id="IPR009057">
    <property type="entry name" value="Homeodomain-like_sf"/>
</dbReference>
<dbReference type="Pfam" id="PF00440">
    <property type="entry name" value="TetR_N"/>
    <property type="match status" value="1"/>
</dbReference>
<evidence type="ECO:0000313" key="6">
    <source>
        <dbReference type="EMBL" id="GID58898.1"/>
    </source>
</evidence>
<dbReference type="PRINTS" id="PR00455">
    <property type="entry name" value="HTHTETR"/>
</dbReference>
<dbReference type="SUPFAM" id="SSF48498">
    <property type="entry name" value="Tetracyclin repressor-like, C-terminal domain"/>
    <property type="match status" value="1"/>
</dbReference>
<dbReference type="PANTHER" id="PTHR30055:SF234">
    <property type="entry name" value="HTH-TYPE TRANSCRIPTIONAL REGULATOR BETI"/>
    <property type="match status" value="1"/>
</dbReference>
<keyword evidence="3" id="KW-0804">Transcription</keyword>
<reference evidence="6 7" key="1">
    <citation type="submission" date="2021-01" db="EMBL/GenBank/DDBJ databases">
        <title>Whole genome shotgun sequence of Actinoplanes couchii NBRC 106145.</title>
        <authorList>
            <person name="Komaki H."/>
            <person name="Tamura T."/>
        </authorList>
    </citation>
    <scope>NUCLEOTIDE SEQUENCE [LARGE SCALE GENOMIC DNA]</scope>
    <source>
        <strain evidence="6 7">NBRC 106145</strain>
    </source>
</reference>
<evidence type="ECO:0000256" key="3">
    <source>
        <dbReference type="ARBA" id="ARBA00023163"/>
    </source>
</evidence>
<dbReference type="SUPFAM" id="SSF46689">
    <property type="entry name" value="Homeodomain-like"/>
    <property type="match status" value="1"/>
</dbReference>
<keyword evidence="2 4" id="KW-0238">DNA-binding</keyword>
<evidence type="ECO:0000256" key="2">
    <source>
        <dbReference type="ARBA" id="ARBA00023125"/>
    </source>
</evidence>
<dbReference type="EMBL" id="BOMG01000092">
    <property type="protein sequence ID" value="GID58898.1"/>
    <property type="molecule type" value="Genomic_DNA"/>
</dbReference>
<proteinExistence type="predicted"/>
<dbReference type="InterPro" id="IPR049445">
    <property type="entry name" value="TetR_SbtR-like_C"/>
</dbReference>
<dbReference type="Gene3D" id="1.10.357.10">
    <property type="entry name" value="Tetracycline Repressor, domain 2"/>
    <property type="match status" value="1"/>
</dbReference>
<dbReference type="Pfam" id="PF21597">
    <property type="entry name" value="TetR_C_43"/>
    <property type="match status" value="1"/>
</dbReference>
<dbReference type="PANTHER" id="PTHR30055">
    <property type="entry name" value="HTH-TYPE TRANSCRIPTIONAL REGULATOR RUTR"/>
    <property type="match status" value="1"/>
</dbReference>
<sequence>MTEAARADGRRNHQTLLDTAREAFAEHGTDVSLREVARRAGVGIGTLYRHFPTREALLEALMGQNFDRLTAYAEELLIHPSPGVALRTWLIAMAEGSTSYRGLPGSVLAALHDDRSQLHASCAAMRAGASGLLDRARQAGEIRSDVTTDELLALTSGAAWAAQQSPDHQVTRMVTLTLNGLSPRD</sequence>
<dbReference type="InterPro" id="IPR001647">
    <property type="entry name" value="HTH_TetR"/>
</dbReference>
<name>A0ABQ3XK70_9ACTN</name>
<feature type="DNA-binding region" description="H-T-H motif" evidence="4">
    <location>
        <begin position="32"/>
        <end position="51"/>
    </location>
</feature>
<evidence type="ECO:0000256" key="4">
    <source>
        <dbReference type="PROSITE-ProRule" id="PRU00335"/>
    </source>
</evidence>
<feature type="domain" description="HTH tetR-type" evidence="5">
    <location>
        <begin position="10"/>
        <end position="69"/>
    </location>
</feature>
<keyword evidence="1" id="KW-0805">Transcription regulation</keyword>
<dbReference type="InterPro" id="IPR050109">
    <property type="entry name" value="HTH-type_TetR-like_transc_reg"/>
</dbReference>
<comment type="caution">
    <text evidence="6">The sequence shown here is derived from an EMBL/GenBank/DDBJ whole genome shotgun (WGS) entry which is preliminary data.</text>
</comment>
<accession>A0ABQ3XK70</accession>
<organism evidence="6 7">
    <name type="scientific">Actinoplanes couchii</name>
    <dbReference type="NCBI Taxonomy" id="403638"/>
    <lineage>
        <taxon>Bacteria</taxon>
        <taxon>Bacillati</taxon>
        <taxon>Actinomycetota</taxon>
        <taxon>Actinomycetes</taxon>
        <taxon>Micromonosporales</taxon>
        <taxon>Micromonosporaceae</taxon>
        <taxon>Actinoplanes</taxon>
    </lineage>
</organism>
<gene>
    <name evidence="6" type="ORF">Aco03nite_073020</name>
</gene>
<evidence type="ECO:0000313" key="7">
    <source>
        <dbReference type="Proteomes" id="UP000612282"/>
    </source>
</evidence>
<keyword evidence="7" id="KW-1185">Reference proteome</keyword>
<dbReference type="RefSeq" id="WP_203804299.1">
    <property type="nucleotide sequence ID" value="NZ_BAAAQE010000093.1"/>
</dbReference>